<gene>
    <name evidence="1" type="ORF">BIS47_16</name>
</gene>
<reference evidence="1 2" key="1">
    <citation type="submission" date="2017-02" db="EMBL/GenBank/DDBJ databases">
        <title>Genome sequencing and assembly of Klebsiella pneumoniae phages.</title>
        <authorList>
            <person name="Labudda L."/>
            <person name="Strapagiel D."/>
            <person name="Karczewska-Golec J."/>
            <person name="Golec P."/>
        </authorList>
    </citation>
    <scope>NUCLEOTIDE SEQUENCE [LARGE SCALE GENOMIC DNA]</scope>
</reference>
<dbReference type="Proteomes" id="UP000221691">
    <property type="component" value="Segment"/>
</dbReference>
<dbReference type="GeneID" id="55632517"/>
<protein>
    <submittedName>
        <fullName evidence="1">Uncharacterized protein</fullName>
    </submittedName>
</protein>
<dbReference type="EMBL" id="KY652726">
    <property type="protein sequence ID" value="ARB12520.1"/>
    <property type="molecule type" value="Genomic_DNA"/>
</dbReference>
<name>A0A1V0E6M2_9CAUD</name>
<organism evidence="1 2">
    <name type="scientific">Klebsiella phage vB_KpnM_BIS47</name>
    <dbReference type="NCBI Taxonomy" id="1907784"/>
    <lineage>
        <taxon>Viruses</taxon>
        <taxon>Duplodnaviria</taxon>
        <taxon>Heunggongvirae</taxon>
        <taxon>Uroviricota</taxon>
        <taxon>Caudoviricetes</taxon>
        <taxon>Vequintavirinae</taxon>
        <taxon>Mydovirus</taxon>
        <taxon>Mydovirus BIS47</taxon>
    </lineage>
</organism>
<evidence type="ECO:0000313" key="2">
    <source>
        <dbReference type="Proteomes" id="UP000221691"/>
    </source>
</evidence>
<dbReference type="RefSeq" id="YP_009832523.1">
    <property type="nucleotide sequence ID" value="NC_048656.1"/>
</dbReference>
<sequence length="112" mass="12386">MTEEVTPTNEARFLGLDPNQFGTVIFLSSASVQMADHINSEPVRKEMERLISEGKHETIETALAWIRGQRNAVMQLSGASTFAQNLLAQVEDMLVDQLLAVPVTQAVEEKSE</sequence>
<evidence type="ECO:0000313" key="1">
    <source>
        <dbReference type="EMBL" id="ARB12520.1"/>
    </source>
</evidence>
<proteinExistence type="predicted"/>
<keyword evidence="2" id="KW-1185">Reference proteome</keyword>
<dbReference type="KEGG" id="vg:55632517"/>
<accession>A0A1V0E6M2</accession>